<dbReference type="AlphaFoldDB" id="A0A0E9RHZ4"/>
<reference evidence="1" key="2">
    <citation type="journal article" date="2015" name="Fish Shellfish Immunol.">
        <title>Early steps in the European eel (Anguilla anguilla)-Vibrio vulnificus interaction in the gills: Role of the RtxA13 toxin.</title>
        <authorList>
            <person name="Callol A."/>
            <person name="Pajuelo D."/>
            <person name="Ebbesson L."/>
            <person name="Teles M."/>
            <person name="MacKenzie S."/>
            <person name="Amaro C."/>
        </authorList>
    </citation>
    <scope>NUCLEOTIDE SEQUENCE</scope>
</reference>
<accession>A0A0E9RHZ4</accession>
<proteinExistence type="predicted"/>
<reference evidence="1" key="1">
    <citation type="submission" date="2014-11" db="EMBL/GenBank/DDBJ databases">
        <authorList>
            <person name="Amaro Gonzalez C."/>
        </authorList>
    </citation>
    <scope>NUCLEOTIDE SEQUENCE</scope>
</reference>
<protein>
    <submittedName>
        <fullName evidence="1">Uncharacterized protein</fullName>
    </submittedName>
</protein>
<sequence>MCVDRPQFEREESVNATNRISEMNLPLTLGLATNSLLFQCIRIKFYLN</sequence>
<name>A0A0E9RHZ4_ANGAN</name>
<organism evidence="1">
    <name type="scientific">Anguilla anguilla</name>
    <name type="common">European freshwater eel</name>
    <name type="synonym">Muraena anguilla</name>
    <dbReference type="NCBI Taxonomy" id="7936"/>
    <lineage>
        <taxon>Eukaryota</taxon>
        <taxon>Metazoa</taxon>
        <taxon>Chordata</taxon>
        <taxon>Craniata</taxon>
        <taxon>Vertebrata</taxon>
        <taxon>Euteleostomi</taxon>
        <taxon>Actinopterygii</taxon>
        <taxon>Neopterygii</taxon>
        <taxon>Teleostei</taxon>
        <taxon>Anguilliformes</taxon>
        <taxon>Anguillidae</taxon>
        <taxon>Anguilla</taxon>
    </lineage>
</organism>
<evidence type="ECO:0000313" key="1">
    <source>
        <dbReference type="EMBL" id="JAH28412.1"/>
    </source>
</evidence>
<dbReference type="EMBL" id="GBXM01080165">
    <property type="protein sequence ID" value="JAH28412.1"/>
    <property type="molecule type" value="Transcribed_RNA"/>
</dbReference>